<name>A0A2H0W5Z5_9BACT</name>
<dbReference type="Proteomes" id="UP000231382">
    <property type="component" value="Unassembled WGS sequence"/>
</dbReference>
<comment type="similarity">
    <text evidence="1">Belongs to the UPF0213 family.</text>
</comment>
<dbReference type="SUPFAM" id="SSF82771">
    <property type="entry name" value="GIY-YIG endonuclease"/>
    <property type="match status" value="1"/>
</dbReference>
<proteinExistence type="inferred from homology"/>
<dbReference type="PROSITE" id="PS50164">
    <property type="entry name" value="GIY_YIG"/>
    <property type="match status" value="1"/>
</dbReference>
<feature type="domain" description="GIY-YIG" evidence="2">
    <location>
        <begin position="1"/>
        <end position="75"/>
    </location>
</feature>
<dbReference type="InterPro" id="IPR000305">
    <property type="entry name" value="GIY-YIG_endonuc"/>
</dbReference>
<evidence type="ECO:0000259" key="2">
    <source>
        <dbReference type="PROSITE" id="PS50164"/>
    </source>
</evidence>
<sequence length="88" mass="10105">MKSAVYILELCNGQYYIGSTPNLERRLNEHRLGKAMSTKGKLPFKLVFSQGFVQLQEARNMEYKLKKYKNKNIIKQIVADGFIKSSGC</sequence>
<accession>A0A2H0W5Z5</accession>
<dbReference type="PANTHER" id="PTHR34477">
    <property type="entry name" value="UPF0213 PROTEIN YHBQ"/>
    <property type="match status" value="1"/>
</dbReference>
<evidence type="ECO:0000313" key="4">
    <source>
        <dbReference type="Proteomes" id="UP000231382"/>
    </source>
</evidence>
<comment type="caution">
    <text evidence="3">The sequence shown here is derived from an EMBL/GenBank/DDBJ whole genome shotgun (WGS) entry which is preliminary data.</text>
</comment>
<evidence type="ECO:0000256" key="1">
    <source>
        <dbReference type="ARBA" id="ARBA00007435"/>
    </source>
</evidence>
<dbReference type="Pfam" id="PF01541">
    <property type="entry name" value="GIY-YIG"/>
    <property type="match status" value="1"/>
</dbReference>
<gene>
    <name evidence="3" type="ORF">COT78_03405</name>
</gene>
<dbReference type="InterPro" id="IPR050190">
    <property type="entry name" value="UPF0213_domain"/>
</dbReference>
<dbReference type="Gene3D" id="3.40.1440.10">
    <property type="entry name" value="GIY-YIG endonuclease"/>
    <property type="match status" value="1"/>
</dbReference>
<dbReference type="AlphaFoldDB" id="A0A2H0W5Z5"/>
<evidence type="ECO:0000313" key="3">
    <source>
        <dbReference type="EMBL" id="PIS07490.1"/>
    </source>
</evidence>
<protein>
    <recommendedName>
        <fullName evidence="2">GIY-YIG domain-containing protein</fullName>
    </recommendedName>
</protein>
<organism evidence="3 4">
    <name type="scientific">Candidatus Berkelbacteria bacterium CG10_big_fil_rev_8_21_14_0_10_43_13</name>
    <dbReference type="NCBI Taxonomy" id="1974514"/>
    <lineage>
        <taxon>Bacteria</taxon>
        <taxon>Candidatus Berkelbacteria</taxon>
    </lineage>
</organism>
<dbReference type="EMBL" id="PEZW01000021">
    <property type="protein sequence ID" value="PIS07490.1"/>
    <property type="molecule type" value="Genomic_DNA"/>
</dbReference>
<dbReference type="InterPro" id="IPR035901">
    <property type="entry name" value="GIY-YIG_endonuc_sf"/>
</dbReference>
<reference evidence="4" key="1">
    <citation type="submission" date="2017-09" db="EMBL/GenBank/DDBJ databases">
        <title>Depth-based differentiation of microbial function through sediment-hosted aquifers and enrichment of novel symbionts in the deep terrestrial subsurface.</title>
        <authorList>
            <person name="Probst A.J."/>
            <person name="Ladd B."/>
            <person name="Jarett J.K."/>
            <person name="Geller-Mcgrath D.E."/>
            <person name="Sieber C.M.K."/>
            <person name="Emerson J.B."/>
            <person name="Anantharaman K."/>
            <person name="Thomas B.C."/>
            <person name="Malmstrom R."/>
            <person name="Stieglmeier M."/>
            <person name="Klingl A."/>
            <person name="Woyke T."/>
            <person name="Ryan C.M."/>
            <person name="Banfield J.F."/>
        </authorList>
    </citation>
    <scope>NUCLEOTIDE SEQUENCE [LARGE SCALE GENOMIC DNA]</scope>
</reference>
<dbReference type="PANTHER" id="PTHR34477:SF1">
    <property type="entry name" value="UPF0213 PROTEIN YHBQ"/>
    <property type="match status" value="1"/>
</dbReference>